<feature type="region of interest" description="Disordered" evidence="2">
    <location>
        <begin position="1"/>
        <end position="22"/>
    </location>
</feature>
<keyword evidence="1" id="KW-0175">Coiled coil</keyword>
<evidence type="ECO:0000256" key="2">
    <source>
        <dbReference type="SAM" id="MobiDB-lite"/>
    </source>
</evidence>
<accession>A0A0V0QMN4</accession>
<dbReference type="InParanoid" id="A0A0V0QMN4"/>
<evidence type="ECO:0000313" key="3">
    <source>
        <dbReference type="EMBL" id="KRX03415.1"/>
    </source>
</evidence>
<feature type="coiled-coil region" evidence="1">
    <location>
        <begin position="90"/>
        <end position="188"/>
    </location>
</feature>
<organism evidence="3 4">
    <name type="scientific">Pseudocohnilembus persalinus</name>
    <name type="common">Ciliate</name>
    <dbReference type="NCBI Taxonomy" id="266149"/>
    <lineage>
        <taxon>Eukaryota</taxon>
        <taxon>Sar</taxon>
        <taxon>Alveolata</taxon>
        <taxon>Ciliophora</taxon>
        <taxon>Intramacronucleata</taxon>
        <taxon>Oligohymenophorea</taxon>
        <taxon>Scuticociliatia</taxon>
        <taxon>Philasterida</taxon>
        <taxon>Pseudocohnilembidae</taxon>
        <taxon>Pseudocohnilembus</taxon>
    </lineage>
</organism>
<proteinExistence type="predicted"/>
<sequence>MTDTKFSFNLDPKSQQQAQNQNKNTIDVNNQVLNQFAFGGVNLLNPINFQDQNKIQEEPQKTEEQTLQQQQDNLLYQQNLKQSNIDSYKRREVQNELRQLQQQQESYNENLQVLEVNEWDKDKVIFNLKQLINTAKDQEQILKDEIKKYPMDQVSQINKKLTEMSVQIKDLNNQINSYQETHYQKTDELSALTNILENQIQITQELQDKVDTKQE</sequence>
<evidence type="ECO:0000313" key="4">
    <source>
        <dbReference type="Proteomes" id="UP000054937"/>
    </source>
</evidence>
<dbReference type="EMBL" id="LDAU01000131">
    <property type="protein sequence ID" value="KRX03415.1"/>
    <property type="molecule type" value="Genomic_DNA"/>
</dbReference>
<protein>
    <submittedName>
        <fullName evidence="3">Uncharacterized protein</fullName>
    </submittedName>
</protein>
<name>A0A0V0QMN4_PSEPJ</name>
<keyword evidence="4" id="KW-1185">Reference proteome</keyword>
<evidence type="ECO:0000256" key="1">
    <source>
        <dbReference type="SAM" id="Coils"/>
    </source>
</evidence>
<reference evidence="3 4" key="1">
    <citation type="journal article" date="2015" name="Sci. Rep.">
        <title>Genome of the facultative scuticociliatosis pathogen Pseudocohnilembus persalinus provides insight into its virulence through horizontal gene transfer.</title>
        <authorList>
            <person name="Xiong J."/>
            <person name="Wang G."/>
            <person name="Cheng J."/>
            <person name="Tian M."/>
            <person name="Pan X."/>
            <person name="Warren A."/>
            <person name="Jiang C."/>
            <person name="Yuan D."/>
            <person name="Miao W."/>
        </authorList>
    </citation>
    <scope>NUCLEOTIDE SEQUENCE [LARGE SCALE GENOMIC DNA]</scope>
    <source>
        <strain evidence="3">36N120E</strain>
    </source>
</reference>
<comment type="caution">
    <text evidence="3">The sequence shown here is derived from an EMBL/GenBank/DDBJ whole genome shotgun (WGS) entry which is preliminary data.</text>
</comment>
<dbReference type="AlphaFoldDB" id="A0A0V0QMN4"/>
<gene>
    <name evidence="3" type="ORF">PPERSA_02794</name>
</gene>
<dbReference type="Proteomes" id="UP000054937">
    <property type="component" value="Unassembled WGS sequence"/>
</dbReference>